<evidence type="ECO:0000256" key="8">
    <source>
        <dbReference type="ARBA" id="ARBA00023315"/>
    </source>
</evidence>
<proteinExistence type="inferred from homology"/>
<evidence type="ECO:0000256" key="1">
    <source>
        <dbReference type="ARBA" id="ARBA00004651"/>
    </source>
</evidence>
<organism evidence="11 12">
    <name type="scientific">Sphingomonas aliaeris</name>
    <dbReference type="NCBI Taxonomy" id="2759526"/>
    <lineage>
        <taxon>Bacteria</taxon>
        <taxon>Pseudomonadati</taxon>
        <taxon>Pseudomonadota</taxon>
        <taxon>Alphaproteobacteria</taxon>
        <taxon>Sphingomonadales</taxon>
        <taxon>Sphingomonadaceae</taxon>
        <taxon>Sphingomonas</taxon>
    </lineage>
</organism>
<dbReference type="CDD" id="cd07571">
    <property type="entry name" value="ALP_N-acyl_transferase"/>
    <property type="match status" value="1"/>
</dbReference>
<gene>
    <name evidence="9 11" type="primary">lnt</name>
    <name evidence="11" type="ORF">H5J25_07015</name>
</gene>
<evidence type="ECO:0000256" key="6">
    <source>
        <dbReference type="ARBA" id="ARBA00022989"/>
    </source>
</evidence>
<evidence type="ECO:0000256" key="2">
    <source>
        <dbReference type="ARBA" id="ARBA00010065"/>
    </source>
</evidence>
<dbReference type="NCBIfam" id="TIGR00546">
    <property type="entry name" value="lnt"/>
    <property type="match status" value="1"/>
</dbReference>
<dbReference type="InterPro" id="IPR004563">
    <property type="entry name" value="Apolipo_AcylTrfase"/>
</dbReference>
<feature type="transmembrane region" description="Helical" evidence="9">
    <location>
        <begin position="503"/>
        <end position="522"/>
    </location>
</feature>
<dbReference type="Proteomes" id="UP000595894">
    <property type="component" value="Chromosome"/>
</dbReference>
<feature type="transmembrane region" description="Helical" evidence="9">
    <location>
        <begin position="58"/>
        <end position="77"/>
    </location>
</feature>
<dbReference type="PANTHER" id="PTHR38686">
    <property type="entry name" value="APOLIPOPROTEIN N-ACYLTRANSFERASE"/>
    <property type="match status" value="1"/>
</dbReference>
<dbReference type="Pfam" id="PF00795">
    <property type="entry name" value="CN_hydrolase"/>
    <property type="match status" value="1"/>
</dbReference>
<sequence>MVDTNSSAATRFAPLLSLALGALSATGFAPLDWWPVTLVCLGAWLWLVYDARTLRQALFRGWLFGVGQFTIGNVWIQRAFTFQDTMPHWLGYGAVLLLALYLAVYPLLAAGFAWRLASPRSAGDVGTPPGAAFALVFGAGWAVTEWLRGTMFTGYPWNPLGIIWLPVTGVANVAAWVGTYALSGLTIAAAGLILPLLWRRWKPALLAIVPLALLAVVGLANSPVPTASTAATPRVRVVQPDLDQEERPQDDYAEMNLQALLRLNGKPGPAPRLIVWPEGAVRFMLEDGYPPEAYWQGYAATARRRIAALLGPSDVVLTGGNAIQFDRRGEMVSATNSVFAIDRSARILGRYDKAHLVPYGEYLPARPLLSRIGLNRLVPGDTDFIDGPGPRGLTLPAFGTIGMQICYEIIFSGEVVDLAKRPAMLFNPSNDSWYGPSGPPQFLAQARLRAIEEGLPIIRSTPTGISAIIAADGRLLATVPSDTSGAIELPMPAALPPTVFARAGNWMVLVVAAMLMSFAIAFRRRRG</sequence>
<dbReference type="EC" id="2.3.1.269" evidence="9"/>
<evidence type="ECO:0000313" key="12">
    <source>
        <dbReference type="Proteomes" id="UP000595894"/>
    </source>
</evidence>
<comment type="pathway">
    <text evidence="9">Protein modification; lipoprotein biosynthesis (N-acyl transfer).</text>
</comment>
<dbReference type="PANTHER" id="PTHR38686:SF1">
    <property type="entry name" value="APOLIPOPROTEIN N-ACYLTRANSFERASE"/>
    <property type="match status" value="1"/>
</dbReference>
<feature type="transmembrane region" description="Helical" evidence="9">
    <location>
        <begin position="163"/>
        <end position="192"/>
    </location>
</feature>
<dbReference type="AlphaFoldDB" id="A0A974NWT6"/>
<evidence type="ECO:0000313" key="11">
    <source>
        <dbReference type="EMBL" id="QQV78396.1"/>
    </source>
</evidence>
<comment type="catalytic activity">
    <reaction evidence="9">
        <text>N-terminal S-1,2-diacyl-sn-glyceryl-L-cysteinyl-[lipoprotein] + a glycerophospholipid = N-acyl-S-1,2-diacyl-sn-glyceryl-L-cysteinyl-[lipoprotein] + a 2-acyl-sn-glycero-3-phospholipid + H(+)</text>
        <dbReference type="Rhea" id="RHEA:48228"/>
        <dbReference type="Rhea" id="RHEA-COMP:14681"/>
        <dbReference type="Rhea" id="RHEA-COMP:14684"/>
        <dbReference type="ChEBI" id="CHEBI:15378"/>
        <dbReference type="ChEBI" id="CHEBI:136912"/>
        <dbReference type="ChEBI" id="CHEBI:140656"/>
        <dbReference type="ChEBI" id="CHEBI:140657"/>
        <dbReference type="ChEBI" id="CHEBI:140660"/>
        <dbReference type="EC" id="2.3.1.269"/>
    </reaction>
</comment>
<feature type="domain" description="CN hydrolase" evidence="10">
    <location>
        <begin position="238"/>
        <end position="497"/>
    </location>
</feature>
<dbReference type="InterPro" id="IPR003010">
    <property type="entry name" value="C-N_Hydrolase"/>
</dbReference>
<dbReference type="PROSITE" id="PS50263">
    <property type="entry name" value="CN_HYDROLASE"/>
    <property type="match status" value="1"/>
</dbReference>
<dbReference type="InterPro" id="IPR036526">
    <property type="entry name" value="C-N_Hydrolase_sf"/>
</dbReference>
<dbReference type="KEGG" id="sari:H5J25_07015"/>
<reference evidence="12" key="1">
    <citation type="submission" date="2020-09" db="EMBL/GenBank/DDBJ databases">
        <title>Sphingomonas sp., a new species isolated from pork steak.</title>
        <authorList>
            <person name="Heidler von Heilborn D."/>
        </authorList>
    </citation>
    <scope>NUCLEOTIDE SEQUENCE [LARGE SCALE GENOMIC DNA]</scope>
</reference>
<dbReference type="GO" id="GO:0005886">
    <property type="term" value="C:plasma membrane"/>
    <property type="evidence" value="ECO:0007669"/>
    <property type="project" value="UniProtKB-SubCell"/>
</dbReference>
<evidence type="ECO:0000256" key="9">
    <source>
        <dbReference type="HAMAP-Rule" id="MF_01148"/>
    </source>
</evidence>
<dbReference type="RefSeq" id="WP_202095321.1">
    <property type="nucleotide sequence ID" value="NZ_CP061035.1"/>
</dbReference>
<keyword evidence="3 9" id="KW-1003">Cell membrane</keyword>
<keyword evidence="5 9" id="KW-0812">Transmembrane</keyword>
<keyword evidence="6 9" id="KW-1133">Transmembrane helix</keyword>
<evidence type="ECO:0000259" key="10">
    <source>
        <dbReference type="PROSITE" id="PS50263"/>
    </source>
</evidence>
<comment type="function">
    <text evidence="9">Catalyzes the phospholipid dependent N-acylation of the N-terminal cysteine of apolipoprotein, the last step in lipoprotein maturation.</text>
</comment>
<dbReference type="Pfam" id="PF20154">
    <property type="entry name" value="LNT_N"/>
    <property type="match status" value="1"/>
</dbReference>
<dbReference type="SUPFAM" id="SSF56317">
    <property type="entry name" value="Carbon-nitrogen hydrolase"/>
    <property type="match status" value="1"/>
</dbReference>
<keyword evidence="8 9" id="KW-0012">Acyltransferase</keyword>
<keyword evidence="4 9" id="KW-0808">Transferase</keyword>
<evidence type="ECO:0000256" key="3">
    <source>
        <dbReference type="ARBA" id="ARBA00022475"/>
    </source>
</evidence>
<dbReference type="HAMAP" id="MF_01148">
    <property type="entry name" value="Lnt"/>
    <property type="match status" value="1"/>
</dbReference>
<feature type="transmembrane region" description="Helical" evidence="9">
    <location>
        <begin position="89"/>
        <end position="113"/>
    </location>
</feature>
<dbReference type="GO" id="GO:0016410">
    <property type="term" value="F:N-acyltransferase activity"/>
    <property type="evidence" value="ECO:0007669"/>
    <property type="project" value="UniProtKB-UniRule"/>
</dbReference>
<keyword evidence="12" id="KW-1185">Reference proteome</keyword>
<dbReference type="GO" id="GO:0042158">
    <property type="term" value="P:lipoprotein biosynthetic process"/>
    <property type="evidence" value="ECO:0007669"/>
    <property type="project" value="UniProtKB-UniRule"/>
</dbReference>
<dbReference type="Gene3D" id="3.60.110.10">
    <property type="entry name" value="Carbon-nitrogen hydrolase"/>
    <property type="match status" value="1"/>
</dbReference>
<dbReference type="EMBL" id="CP061035">
    <property type="protein sequence ID" value="QQV78396.1"/>
    <property type="molecule type" value="Genomic_DNA"/>
</dbReference>
<accession>A0A974NWT6</accession>
<feature type="transmembrane region" description="Helical" evidence="9">
    <location>
        <begin position="125"/>
        <end position="143"/>
    </location>
</feature>
<name>A0A974NWT6_9SPHN</name>
<evidence type="ECO:0000256" key="5">
    <source>
        <dbReference type="ARBA" id="ARBA00022692"/>
    </source>
</evidence>
<comment type="similarity">
    <text evidence="2 9">Belongs to the CN hydrolase family. Apolipoprotein N-acyltransferase subfamily.</text>
</comment>
<feature type="transmembrane region" description="Helical" evidence="9">
    <location>
        <begin position="204"/>
        <end position="224"/>
    </location>
</feature>
<comment type="subcellular location">
    <subcellularLocation>
        <location evidence="1 9">Cell membrane</location>
        <topology evidence="1 9">Multi-pass membrane protein</topology>
    </subcellularLocation>
</comment>
<protein>
    <recommendedName>
        <fullName evidence="9">Apolipoprotein N-acyltransferase</fullName>
        <shortName evidence="9">ALP N-acyltransferase</shortName>
        <ecNumber evidence="9">2.3.1.269</ecNumber>
    </recommendedName>
</protein>
<keyword evidence="7 9" id="KW-0472">Membrane</keyword>
<evidence type="ECO:0000256" key="7">
    <source>
        <dbReference type="ARBA" id="ARBA00023136"/>
    </source>
</evidence>
<dbReference type="InterPro" id="IPR045378">
    <property type="entry name" value="LNT_N"/>
</dbReference>
<evidence type="ECO:0000256" key="4">
    <source>
        <dbReference type="ARBA" id="ARBA00022679"/>
    </source>
</evidence>